<evidence type="ECO:0000256" key="1">
    <source>
        <dbReference type="SAM" id="MobiDB-lite"/>
    </source>
</evidence>
<proteinExistence type="predicted"/>
<evidence type="ECO:0000313" key="3">
    <source>
        <dbReference type="Proteomes" id="UP000249725"/>
    </source>
</evidence>
<keyword evidence="3" id="KW-1185">Reference proteome</keyword>
<feature type="region of interest" description="Disordered" evidence="1">
    <location>
        <begin position="534"/>
        <end position="554"/>
    </location>
</feature>
<evidence type="ECO:0008006" key="4">
    <source>
        <dbReference type="Google" id="ProtNLM"/>
    </source>
</evidence>
<evidence type="ECO:0000313" key="2">
    <source>
        <dbReference type="EMBL" id="RAK58125.1"/>
    </source>
</evidence>
<accession>A0A328AV87</accession>
<dbReference type="AlphaFoldDB" id="A0A328AV87"/>
<sequence length="554" mass="60047">MNAVETGILALGQQLKAQGRVDDAQILFDHLASLRPQDPQAAVWRSGGAEPTLAALQRLAAQRASGLKAISPAEVEAHANAGVTLFNQHMASGATETAEAYAAALAEVLPNAVQMLDAAMGCNRTLGRFEKAVTYAQKILAIEPDHFNAHQLMADVCKALGEADGEIGHRLGMALSSSNPSHALLKLRDIHDVASAILCRPLTERSELQLSALLNAAARLDVQAEPGTEWQGWEKHYRLLLQGVDMTAVRGPTPPAASDDDVEYADARGLQLGLVHLRKMAEAAGAEAVFFAAADEAYVELYARWYALSVLKHSDVPCVVVIHVIGGAGRLAEIAAKVGIDDPRLMFAADRFDAAWVATRCYDAPPKGLIDKPVAHYQSVRFQRLGSLLAALQRPVFVSDIDLLLQRGVADLLARCASDDVVFNENAISHAAGSRLTANLVLVRPTESAQAMLRWLRAYLDRALAGAEVTRWIDQLALILARHHLAFRQPQAQLGYFDTSSDINNVMYPSYQEHPFRFLSLYHGFDTSSLEGDPRVLGDAETSAPKKARTRKAK</sequence>
<gene>
    <name evidence="2" type="ORF">DJ018_09525</name>
</gene>
<reference evidence="3" key="1">
    <citation type="submission" date="2018-05" db="EMBL/GenBank/DDBJ databases">
        <authorList>
            <person name="Li X."/>
        </authorList>
    </citation>
    <scope>NUCLEOTIDE SEQUENCE [LARGE SCALE GENOMIC DNA]</scope>
    <source>
        <strain evidence="3">YIM 73061</strain>
    </source>
</reference>
<dbReference type="SUPFAM" id="SSF48452">
    <property type="entry name" value="TPR-like"/>
    <property type="match status" value="1"/>
</dbReference>
<dbReference type="InterPro" id="IPR011990">
    <property type="entry name" value="TPR-like_helical_dom_sf"/>
</dbReference>
<dbReference type="RefSeq" id="WP_111514575.1">
    <property type="nucleotide sequence ID" value="NZ_QFYR01000001.1"/>
</dbReference>
<dbReference type="EMBL" id="QFYR01000001">
    <property type="protein sequence ID" value="RAK58125.1"/>
    <property type="molecule type" value="Genomic_DNA"/>
</dbReference>
<dbReference type="Proteomes" id="UP000249725">
    <property type="component" value="Unassembled WGS sequence"/>
</dbReference>
<dbReference type="Gene3D" id="1.25.40.10">
    <property type="entry name" value="Tetratricopeptide repeat domain"/>
    <property type="match status" value="1"/>
</dbReference>
<comment type="caution">
    <text evidence="2">The sequence shown here is derived from an EMBL/GenBank/DDBJ whole genome shotgun (WGS) entry which is preliminary data.</text>
</comment>
<dbReference type="OrthoDB" id="5679686at2"/>
<organism evidence="2 3">
    <name type="scientific">Phenylobacterium deserti</name>
    <dbReference type="NCBI Taxonomy" id="1914756"/>
    <lineage>
        <taxon>Bacteria</taxon>
        <taxon>Pseudomonadati</taxon>
        <taxon>Pseudomonadota</taxon>
        <taxon>Alphaproteobacteria</taxon>
        <taxon>Caulobacterales</taxon>
        <taxon>Caulobacteraceae</taxon>
        <taxon>Phenylobacterium</taxon>
    </lineage>
</organism>
<protein>
    <recommendedName>
        <fullName evidence="4">Tetratricopeptide repeat protein</fullName>
    </recommendedName>
</protein>
<name>A0A328AV87_9CAUL</name>